<protein>
    <submittedName>
        <fullName evidence="2">Uncharacterized protein</fullName>
    </submittedName>
</protein>
<organism evidence="2 3">
    <name type="scientific">Rosistilla oblonga</name>
    <dbReference type="NCBI Taxonomy" id="2527990"/>
    <lineage>
        <taxon>Bacteria</taxon>
        <taxon>Pseudomonadati</taxon>
        <taxon>Planctomycetota</taxon>
        <taxon>Planctomycetia</taxon>
        <taxon>Pirellulales</taxon>
        <taxon>Pirellulaceae</taxon>
        <taxon>Rosistilla</taxon>
    </lineage>
</organism>
<keyword evidence="3" id="KW-1185">Reference proteome</keyword>
<evidence type="ECO:0000256" key="1">
    <source>
        <dbReference type="SAM" id="MobiDB-lite"/>
    </source>
</evidence>
<feature type="compositionally biased region" description="Basic and acidic residues" evidence="1">
    <location>
        <begin position="121"/>
        <end position="145"/>
    </location>
</feature>
<feature type="compositionally biased region" description="Basic residues" evidence="1">
    <location>
        <begin position="95"/>
        <end position="113"/>
    </location>
</feature>
<name>A0A518IM01_9BACT</name>
<dbReference type="AlphaFoldDB" id="A0A518IM01"/>
<evidence type="ECO:0000313" key="3">
    <source>
        <dbReference type="Proteomes" id="UP000316770"/>
    </source>
</evidence>
<feature type="region of interest" description="Disordered" evidence="1">
    <location>
        <begin position="1"/>
        <end position="148"/>
    </location>
</feature>
<feature type="compositionally biased region" description="Basic and acidic residues" evidence="1">
    <location>
        <begin position="59"/>
        <end position="75"/>
    </location>
</feature>
<evidence type="ECO:0000313" key="2">
    <source>
        <dbReference type="EMBL" id="QDV54093.1"/>
    </source>
</evidence>
<proteinExistence type="predicted"/>
<reference evidence="2 3" key="1">
    <citation type="submission" date="2019-02" db="EMBL/GenBank/DDBJ databases">
        <title>Deep-cultivation of Planctomycetes and their phenomic and genomic characterization uncovers novel biology.</title>
        <authorList>
            <person name="Wiegand S."/>
            <person name="Jogler M."/>
            <person name="Boedeker C."/>
            <person name="Pinto D."/>
            <person name="Vollmers J."/>
            <person name="Rivas-Marin E."/>
            <person name="Kohn T."/>
            <person name="Peeters S.H."/>
            <person name="Heuer A."/>
            <person name="Rast P."/>
            <person name="Oberbeckmann S."/>
            <person name="Bunk B."/>
            <person name="Jeske O."/>
            <person name="Meyerdierks A."/>
            <person name="Storesund J.E."/>
            <person name="Kallscheuer N."/>
            <person name="Luecker S."/>
            <person name="Lage O.M."/>
            <person name="Pohl T."/>
            <person name="Merkel B.J."/>
            <person name="Hornburger P."/>
            <person name="Mueller R.-W."/>
            <person name="Bruemmer F."/>
            <person name="Labrenz M."/>
            <person name="Spormann A.M."/>
            <person name="Op den Camp H."/>
            <person name="Overmann J."/>
            <person name="Amann R."/>
            <person name="Jetten M.S.M."/>
            <person name="Mascher T."/>
            <person name="Medema M.H."/>
            <person name="Devos D.P."/>
            <person name="Kaster A.-K."/>
            <person name="Ovreas L."/>
            <person name="Rohde M."/>
            <person name="Galperin M.Y."/>
            <person name="Jogler C."/>
        </authorList>
    </citation>
    <scope>NUCLEOTIDE SEQUENCE [LARGE SCALE GENOMIC DNA]</scope>
    <source>
        <strain evidence="2 3">Mal33</strain>
    </source>
</reference>
<sequence>MQQMRSIGQRATERRCREGSPTRLPRRTSGDVRAEPAGLIRRPVGREVARSRGSPQRQPHRELDPTTEPIDRSAAADRGSSSRRMDWLTTGRSDNHRHHGGDAIRHRRRRQRLIHPPANHPHWEDHQRDDGNYENRRSLQRDGGHARRRWRHAAMRVRAPRQQQDTASSVEWVGTAKSWTTFVFFSIRVEFDPTKD</sequence>
<gene>
    <name evidence="2" type="ORF">Mal33_00340</name>
</gene>
<dbReference type="EMBL" id="CP036318">
    <property type="protein sequence ID" value="QDV54093.1"/>
    <property type="molecule type" value="Genomic_DNA"/>
</dbReference>
<feature type="compositionally biased region" description="Basic and acidic residues" evidence="1">
    <location>
        <begin position="11"/>
        <end position="20"/>
    </location>
</feature>
<dbReference type="Proteomes" id="UP000316770">
    <property type="component" value="Chromosome"/>
</dbReference>
<accession>A0A518IM01</accession>